<dbReference type="AlphaFoldDB" id="A0A3E3ED18"/>
<evidence type="ECO:0000256" key="1">
    <source>
        <dbReference type="ARBA" id="ARBA00023002"/>
    </source>
</evidence>
<evidence type="ECO:0000313" key="4">
    <source>
        <dbReference type="Proteomes" id="UP000261032"/>
    </source>
</evidence>
<dbReference type="SUPFAM" id="SSF51430">
    <property type="entry name" value="NAD(P)-linked oxidoreductase"/>
    <property type="match status" value="1"/>
</dbReference>
<dbReference type="PANTHER" id="PTHR43364">
    <property type="entry name" value="NADH-SPECIFIC METHYLGLYOXAL REDUCTASE-RELATED"/>
    <property type="match status" value="1"/>
</dbReference>
<proteinExistence type="predicted"/>
<evidence type="ECO:0000313" key="3">
    <source>
        <dbReference type="EMBL" id="RGD85423.1"/>
    </source>
</evidence>
<feature type="domain" description="NADP-dependent oxidoreductase" evidence="2">
    <location>
        <begin position="15"/>
        <end position="318"/>
    </location>
</feature>
<name>A0A3E3ED18_9FIRM</name>
<reference evidence="3 4" key="1">
    <citation type="submission" date="2018-08" db="EMBL/GenBank/DDBJ databases">
        <title>A genome reference for cultivated species of the human gut microbiota.</title>
        <authorList>
            <person name="Zou Y."/>
            <person name="Xue W."/>
            <person name="Luo G."/>
        </authorList>
    </citation>
    <scope>NUCLEOTIDE SEQUENCE [LARGE SCALE GENOMIC DNA]</scope>
    <source>
        <strain evidence="3 4">OM06-4</strain>
    </source>
</reference>
<dbReference type="RefSeq" id="WP_117581344.1">
    <property type="nucleotide sequence ID" value="NZ_CP068485.1"/>
</dbReference>
<comment type="caution">
    <text evidence="3">The sequence shown here is derived from an EMBL/GenBank/DDBJ whole genome shotgun (WGS) entry which is preliminary data.</text>
</comment>
<gene>
    <name evidence="3" type="ORF">DXB93_08600</name>
</gene>
<accession>A0A3E3ED18</accession>
<dbReference type="Pfam" id="PF00248">
    <property type="entry name" value="Aldo_ket_red"/>
    <property type="match status" value="1"/>
</dbReference>
<evidence type="ECO:0000259" key="2">
    <source>
        <dbReference type="Pfam" id="PF00248"/>
    </source>
</evidence>
<protein>
    <submittedName>
        <fullName evidence="3">Aldo/keto reductase</fullName>
    </submittedName>
</protein>
<dbReference type="InterPro" id="IPR036812">
    <property type="entry name" value="NAD(P)_OxRdtase_dom_sf"/>
</dbReference>
<dbReference type="InterPro" id="IPR050523">
    <property type="entry name" value="AKR_Detox_Biosynth"/>
</dbReference>
<dbReference type="EMBL" id="QUSL01000011">
    <property type="protein sequence ID" value="RGD85423.1"/>
    <property type="molecule type" value="Genomic_DNA"/>
</dbReference>
<dbReference type="GO" id="GO:0016491">
    <property type="term" value="F:oxidoreductase activity"/>
    <property type="evidence" value="ECO:0007669"/>
    <property type="project" value="UniProtKB-KW"/>
</dbReference>
<organism evidence="3 4">
    <name type="scientific">Thomasclavelia ramosa</name>
    <dbReference type="NCBI Taxonomy" id="1547"/>
    <lineage>
        <taxon>Bacteria</taxon>
        <taxon>Bacillati</taxon>
        <taxon>Bacillota</taxon>
        <taxon>Erysipelotrichia</taxon>
        <taxon>Erysipelotrichales</taxon>
        <taxon>Coprobacillaceae</taxon>
        <taxon>Thomasclavelia</taxon>
    </lineage>
</organism>
<dbReference type="CDD" id="cd19082">
    <property type="entry name" value="AKR_AKR10A1_2"/>
    <property type="match status" value="1"/>
</dbReference>
<keyword evidence="1" id="KW-0560">Oxidoreductase</keyword>
<dbReference type="PANTHER" id="PTHR43364:SF4">
    <property type="entry name" value="NAD(P)-LINKED OXIDOREDUCTASE SUPERFAMILY PROTEIN"/>
    <property type="match status" value="1"/>
</dbReference>
<sequence>MEYINIKGLDKPISKLIMGTAWFNPAFEEEIFTMLDQYVAAGETVIDTGRFYGANKDGEHACESERVLKKWFDSRNNRDQLVIMDKACHPIITPEGCHHPEYWRVKPDIITDDLHYSLLHTGCDHFDIYLLHRDDPSVPVNEIMDRLEQHRQEGLITTYGVSNWELDRVQAAVEYCQQMGYQGLSVNNPSYSLAHVAKTRWPGCVYADDDFAKWHQNKDVTLFSWAAQGHGFFADIYDDNAPQDIKDAFFTPENFERLKRAKELRKLKGVPSINIALAYVLDQPFDVAAIVGSRNKSEFDSCAEALKIRLTPAEIDYLCLKTDKL</sequence>
<dbReference type="Gene3D" id="3.20.20.100">
    <property type="entry name" value="NADP-dependent oxidoreductase domain"/>
    <property type="match status" value="1"/>
</dbReference>
<dbReference type="GO" id="GO:0005829">
    <property type="term" value="C:cytosol"/>
    <property type="evidence" value="ECO:0007669"/>
    <property type="project" value="TreeGrafter"/>
</dbReference>
<dbReference type="Proteomes" id="UP000261032">
    <property type="component" value="Unassembled WGS sequence"/>
</dbReference>
<dbReference type="InterPro" id="IPR023210">
    <property type="entry name" value="NADP_OxRdtase_dom"/>
</dbReference>